<proteinExistence type="predicted"/>
<feature type="compositionally biased region" description="Polar residues" evidence="1">
    <location>
        <begin position="242"/>
        <end position="257"/>
    </location>
</feature>
<feature type="region of interest" description="Disordered" evidence="1">
    <location>
        <begin position="208"/>
        <end position="307"/>
    </location>
</feature>
<feature type="compositionally biased region" description="Low complexity" evidence="1">
    <location>
        <begin position="296"/>
        <end position="307"/>
    </location>
</feature>
<feature type="region of interest" description="Disordered" evidence="1">
    <location>
        <begin position="395"/>
        <end position="414"/>
    </location>
</feature>
<dbReference type="OrthoDB" id="126917at2759"/>
<protein>
    <submittedName>
        <fullName evidence="2">Unnamed protein product</fullName>
    </submittedName>
</protein>
<dbReference type="AlphaFoldDB" id="A0A9W6XRW5"/>
<evidence type="ECO:0000256" key="1">
    <source>
        <dbReference type="SAM" id="MobiDB-lite"/>
    </source>
</evidence>
<keyword evidence="3" id="KW-1185">Reference proteome</keyword>
<dbReference type="Proteomes" id="UP001165121">
    <property type="component" value="Unassembled WGS sequence"/>
</dbReference>
<gene>
    <name evidence="2" type="ORF">Pfra01_001515300</name>
</gene>
<evidence type="ECO:0000313" key="3">
    <source>
        <dbReference type="Proteomes" id="UP001165121"/>
    </source>
</evidence>
<sequence>MCTTQRHHAAQLQSSNLPSAQAPVPVQSTQTAGGKAYPRGYYPPDEGTGAASFLEKLQDPRGLVGGYTSRGAFEREFVMNEPLFQENIEAARCVLLAPHRIPLKEFTSLRKKPETTTPSGVTHGSNPKGPLATLKPSRSFGRGSLNKDTNAKSWINSKRNLPCPLSWTSVNSALNSPTSSLSDSLAWGGSARDERGYGAYTKATIPRRVAKKPRTTYEAAVASGPRSRQPSGSQPGAGPLAPTSSVMRGIRATSQGAGASHECAAPGEHAPHGSGGIRSGPVKKSRRRPLREAGGLRRTSALRSRASGMGSVISMTVLTAERPLAKVSTLRQEVYHLRSELRAIRETQPHGYPPSYGSHAYGAPPMGHQAYVAPAAELRPHASWSYDQRGYPPAYREPAPASAGHPRVSETPSRFEVIQLLPLDPDSCHLGQTAPEDHDTA</sequence>
<name>A0A9W6XRW5_9STRA</name>
<reference evidence="2" key="1">
    <citation type="submission" date="2023-04" db="EMBL/GenBank/DDBJ databases">
        <title>Phytophthora fragariaefolia NBRC 109709.</title>
        <authorList>
            <person name="Ichikawa N."/>
            <person name="Sato H."/>
            <person name="Tonouchi N."/>
        </authorList>
    </citation>
    <scope>NUCLEOTIDE SEQUENCE</scope>
    <source>
        <strain evidence="2">NBRC 109709</strain>
    </source>
</reference>
<dbReference type="EMBL" id="BSXT01001626">
    <property type="protein sequence ID" value="GMF44016.1"/>
    <property type="molecule type" value="Genomic_DNA"/>
</dbReference>
<evidence type="ECO:0000313" key="2">
    <source>
        <dbReference type="EMBL" id="GMF44016.1"/>
    </source>
</evidence>
<accession>A0A9W6XRW5</accession>
<feature type="region of interest" description="Disordered" evidence="1">
    <location>
        <begin position="110"/>
        <end position="149"/>
    </location>
</feature>
<comment type="caution">
    <text evidence="2">The sequence shown here is derived from an EMBL/GenBank/DDBJ whole genome shotgun (WGS) entry which is preliminary data.</text>
</comment>
<feature type="region of interest" description="Disordered" evidence="1">
    <location>
        <begin position="1"/>
        <end position="37"/>
    </location>
</feature>
<feature type="compositionally biased region" description="Polar residues" evidence="1">
    <location>
        <begin position="115"/>
        <end position="125"/>
    </location>
</feature>
<organism evidence="2 3">
    <name type="scientific">Phytophthora fragariaefolia</name>
    <dbReference type="NCBI Taxonomy" id="1490495"/>
    <lineage>
        <taxon>Eukaryota</taxon>
        <taxon>Sar</taxon>
        <taxon>Stramenopiles</taxon>
        <taxon>Oomycota</taxon>
        <taxon>Peronosporomycetes</taxon>
        <taxon>Peronosporales</taxon>
        <taxon>Peronosporaceae</taxon>
        <taxon>Phytophthora</taxon>
    </lineage>
</organism>